<proteinExistence type="predicted"/>
<name>A0A2S9Q4Q8_9HYPH</name>
<evidence type="ECO:0000313" key="2">
    <source>
        <dbReference type="Proteomes" id="UP000237682"/>
    </source>
</evidence>
<dbReference type="Proteomes" id="UP000237682">
    <property type="component" value="Unassembled WGS sequence"/>
</dbReference>
<gene>
    <name evidence="1" type="ORF">C5L14_27645</name>
</gene>
<protein>
    <submittedName>
        <fullName evidence="1">Uncharacterized protein</fullName>
    </submittedName>
</protein>
<organism evidence="1 2">
    <name type="scientific">Labrys okinawensis</name>
    <dbReference type="NCBI Taxonomy" id="346911"/>
    <lineage>
        <taxon>Bacteria</taxon>
        <taxon>Pseudomonadati</taxon>
        <taxon>Pseudomonadota</taxon>
        <taxon>Alphaproteobacteria</taxon>
        <taxon>Hyphomicrobiales</taxon>
        <taxon>Xanthobacteraceae</taxon>
        <taxon>Labrys</taxon>
    </lineage>
</organism>
<comment type="caution">
    <text evidence="1">The sequence shown here is derived from an EMBL/GenBank/DDBJ whole genome shotgun (WGS) entry which is preliminary data.</text>
</comment>
<reference evidence="1 2" key="1">
    <citation type="submission" date="2018-02" db="EMBL/GenBank/DDBJ databases">
        <title>Whole genome sequencing of endophytic bacterium.</title>
        <authorList>
            <person name="Eedara R."/>
            <person name="Podile A.R."/>
        </authorList>
    </citation>
    <scope>NUCLEOTIDE SEQUENCE [LARGE SCALE GENOMIC DNA]</scope>
    <source>
        <strain evidence="1 2">RP1T</strain>
    </source>
</reference>
<accession>A0A2S9Q4Q8</accession>
<keyword evidence="2" id="KW-1185">Reference proteome</keyword>
<evidence type="ECO:0000313" key="1">
    <source>
        <dbReference type="EMBL" id="PRH84317.1"/>
    </source>
</evidence>
<dbReference type="EMBL" id="PUEJ01000014">
    <property type="protein sequence ID" value="PRH84317.1"/>
    <property type="molecule type" value="Genomic_DNA"/>
</dbReference>
<sequence>MMDSYLTAGLTRGLSLALSPQVATDDAERMAGGQLGEEAGECGEPAKVSNPGRVVGILAMAWSKFNSRPPKKRGTAGFAR</sequence>
<dbReference type="AlphaFoldDB" id="A0A2S9Q4Q8"/>
<dbReference type="RefSeq" id="WP_105865280.1">
    <property type="nucleotide sequence ID" value="NZ_PUEJ01000014.1"/>
</dbReference>